<protein>
    <submittedName>
        <fullName evidence="1">Uncharacterized protein</fullName>
    </submittedName>
</protein>
<keyword evidence="2" id="KW-1185">Reference proteome</keyword>
<evidence type="ECO:0000313" key="2">
    <source>
        <dbReference type="Proteomes" id="UP000694556"/>
    </source>
</evidence>
<name>A0A8C3GLU8_CAIMO</name>
<evidence type="ECO:0000313" key="1">
    <source>
        <dbReference type="Ensembl" id="ENSCMMP00000018996.1"/>
    </source>
</evidence>
<sequence>AERDGDVQPGEEKAPGLVAAARALPEGPLGSGDNVATRIPGWPETQGYYGNGSACPHDGGQSRDRHPVSQRLLWPEAPTGFSGMFQKCLSWKSILPLRLFSFRGTSLPSLLCSQADIACYGC</sequence>
<dbReference type="Proteomes" id="UP000694556">
    <property type="component" value="Unassembled WGS sequence"/>
</dbReference>
<proteinExistence type="predicted"/>
<reference evidence="1" key="1">
    <citation type="submission" date="2025-08" db="UniProtKB">
        <authorList>
            <consortium name="Ensembl"/>
        </authorList>
    </citation>
    <scope>IDENTIFICATION</scope>
</reference>
<dbReference type="AlphaFoldDB" id="A0A8C3GLU8"/>
<organism evidence="1 2">
    <name type="scientific">Cairina moschata</name>
    <name type="common">Muscovy duck</name>
    <dbReference type="NCBI Taxonomy" id="8855"/>
    <lineage>
        <taxon>Eukaryota</taxon>
        <taxon>Metazoa</taxon>
        <taxon>Chordata</taxon>
        <taxon>Craniata</taxon>
        <taxon>Vertebrata</taxon>
        <taxon>Euteleostomi</taxon>
        <taxon>Archelosauria</taxon>
        <taxon>Archosauria</taxon>
        <taxon>Dinosauria</taxon>
        <taxon>Saurischia</taxon>
        <taxon>Theropoda</taxon>
        <taxon>Coelurosauria</taxon>
        <taxon>Aves</taxon>
        <taxon>Neognathae</taxon>
        <taxon>Galloanserae</taxon>
        <taxon>Anseriformes</taxon>
        <taxon>Anatidae</taxon>
        <taxon>Anatinae</taxon>
        <taxon>Cairina</taxon>
    </lineage>
</organism>
<reference evidence="1" key="2">
    <citation type="submission" date="2025-09" db="UniProtKB">
        <authorList>
            <consortium name="Ensembl"/>
        </authorList>
    </citation>
    <scope>IDENTIFICATION</scope>
</reference>
<accession>A0A8C3GLU8</accession>
<dbReference type="Ensembl" id="ENSCMMT00000020859.1">
    <property type="protein sequence ID" value="ENSCMMP00000018996.1"/>
    <property type="gene ID" value="ENSCMMG00000011989.1"/>
</dbReference>